<gene>
    <name evidence="1" type="ORF">NCTC7928_01266</name>
</gene>
<dbReference type="EMBL" id="UGAB01000002">
    <property type="protein sequence ID" value="STF40701.1"/>
    <property type="molecule type" value="Genomic_DNA"/>
</dbReference>
<dbReference type="RefSeq" id="WP_001330583.1">
    <property type="nucleotide sequence ID" value="NZ_CP054353.1"/>
</dbReference>
<organism evidence="1 2">
    <name type="scientific">Escherichia coli</name>
    <dbReference type="NCBI Taxonomy" id="562"/>
    <lineage>
        <taxon>Bacteria</taxon>
        <taxon>Pseudomonadati</taxon>
        <taxon>Pseudomonadota</taxon>
        <taxon>Gammaproteobacteria</taxon>
        <taxon>Enterobacterales</taxon>
        <taxon>Enterobacteriaceae</taxon>
        <taxon>Escherichia</taxon>
    </lineage>
</organism>
<sequence>MRLEVPTTAAPFIDGMHTLSGVGDVTFMMPGYNLRARLSNSEWMYSGVYRSGSAKPLTPNKQGKRDLKE</sequence>
<name>A0A2S5UDU4_ECOLX</name>
<proteinExistence type="predicted"/>
<accession>A0A2S5UDU4</accession>
<evidence type="ECO:0000313" key="1">
    <source>
        <dbReference type="EMBL" id="STF40701.1"/>
    </source>
</evidence>
<reference evidence="1 2" key="1">
    <citation type="submission" date="2018-06" db="EMBL/GenBank/DDBJ databases">
        <authorList>
            <consortium name="Pathogen Informatics"/>
            <person name="Doyle S."/>
        </authorList>
    </citation>
    <scope>NUCLEOTIDE SEQUENCE [LARGE SCALE GENOMIC DNA]</scope>
    <source>
        <strain evidence="1 2">NCTC7928</strain>
    </source>
</reference>
<dbReference type="Proteomes" id="UP000254877">
    <property type="component" value="Unassembled WGS sequence"/>
</dbReference>
<protein>
    <submittedName>
        <fullName evidence="1">Uncharacterized protein</fullName>
    </submittedName>
</protein>
<evidence type="ECO:0000313" key="2">
    <source>
        <dbReference type="Proteomes" id="UP000254877"/>
    </source>
</evidence>
<dbReference type="AlphaFoldDB" id="A0A2S5UDU4"/>